<organism evidence="2 3">
    <name type="scientific">Novosphingobium resinovorum</name>
    <dbReference type="NCBI Taxonomy" id="158500"/>
    <lineage>
        <taxon>Bacteria</taxon>
        <taxon>Pseudomonadati</taxon>
        <taxon>Pseudomonadota</taxon>
        <taxon>Alphaproteobacteria</taxon>
        <taxon>Sphingomonadales</taxon>
        <taxon>Sphingomonadaceae</taxon>
        <taxon>Novosphingobium</taxon>
    </lineage>
</organism>
<protein>
    <submittedName>
        <fullName evidence="2">Alpha/beta hydrolase</fullName>
    </submittedName>
</protein>
<dbReference type="InterPro" id="IPR000073">
    <property type="entry name" value="AB_hydrolase_1"/>
</dbReference>
<dbReference type="STRING" id="158500.BES08_01755"/>
<keyword evidence="2" id="KW-0378">Hydrolase</keyword>
<evidence type="ECO:0000313" key="3">
    <source>
        <dbReference type="Proteomes" id="UP000024329"/>
    </source>
</evidence>
<name>A0A031K6D9_9SPHN</name>
<dbReference type="RefSeq" id="WP_008830018.1">
    <property type="nucleotide sequence ID" value="NZ_BSFC01000011.1"/>
</dbReference>
<dbReference type="SUPFAM" id="SSF53474">
    <property type="entry name" value="alpha/beta-Hydrolases"/>
    <property type="match status" value="1"/>
</dbReference>
<proteinExistence type="predicted"/>
<dbReference type="GO" id="GO:0016787">
    <property type="term" value="F:hydrolase activity"/>
    <property type="evidence" value="ECO:0007669"/>
    <property type="project" value="UniProtKB-KW"/>
</dbReference>
<dbReference type="InterPro" id="IPR050228">
    <property type="entry name" value="Carboxylesterase_BioH"/>
</dbReference>
<gene>
    <name evidence="2" type="ORF">BV97_00339</name>
</gene>
<evidence type="ECO:0000259" key="1">
    <source>
        <dbReference type="Pfam" id="PF00561"/>
    </source>
</evidence>
<comment type="caution">
    <text evidence="2">The sequence shown here is derived from an EMBL/GenBank/DDBJ whole genome shotgun (WGS) entry which is preliminary data.</text>
</comment>
<feature type="domain" description="AB hydrolase-1" evidence="1">
    <location>
        <begin position="29"/>
        <end position="114"/>
    </location>
</feature>
<dbReference type="Proteomes" id="UP000024329">
    <property type="component" value="Unassembled WGS sequence"/>
</dbReference>
<dbReference type="eggNOG" id="COG2267">
    <property type="taxonomic scope" value="Bacteria"/>
</dbReference>
<dbReference type="Gene3D" id="3.40.50.1820">
    <property type="entry name" value="alpha/beta hydrolase"/>
    <property type="match status" value="1"/>
</dbReference>
<dbReference type="PANTHER" id="PTHR43194">
    <property type="entry name" value="HYDROLASE ALPHA/BETA FOLD FAMILY"/>
    <property type="match status" value="1"/>
</dbReference>
<dbReference type="EMBL" id="JFYZ01000001">
    <property type="protein sequence ID" value="EZP84583.1"/>
    <property type="molecule type" value="Genomic_DNA"/>
</dbReference>
<sequence>MSDVKTDFVEGFGGAKLALHTMGDTGGRPLVLLHGLFSSAEVNWIKFGNAKILADAGFEVFMPDLRAHGQSDGPHDADAYPSDVLVRDLKAVIGSLGLSEYDLGGFSLGARTVVRGVLAGLAPQRLVLGGMGLTGLSGWAKRSAHFVDAIDRFGTIERGDKAFVAQAFMKSMKIDRVAARLLLGSVDDTAPDAIAQVTMPTLCVCGADDHDNGSAQDLAAALPQGTYAEVPGNHMSSVTFKDLGRAIAGFLG</sequence>
<dbReference type="AlphaFoldDB" id="A0A031K6D9"/>
<dbReference type="PANTHER" id="PTHR43194:SF2">
    <property type="entry name" value="PEROXISOMAL MEMBRANE PROTEIN LPX1"/>
    <property type="match status" value="1"/>
</dbReference>
<dbReference type="Pfam" id="PF00561">
    <property type="entry name" value="Abhydrolase_1"/>
    <property type="match status" value="1"/>
</dbReference>
<evidence type="ECO:0000313" key="2">
    <source>
        <dbReference type="EMBL" id="EZP84583.1"/>
    </source>
</evidence>
<dbReference type="InterPro" id="IPR029058">
    <property type="entry name" value="AB_hydrolase_fold"/>
</dbReference>
<dbReference type="PATRIC" id="fig|158500.4.peg.347"/>
<accession>A0A031K6D9</accession>
<reference evidence="2 3" key="1">
    <citation type="submission" date="2014-03" db="EMBL/GenBank/DDBJ databases">
        <title>Whole genome sequence of Novosphingobium resinovorum KF1.</title>
        <authorList>
            <person name="Gan H.M."/>
            <person name="Gan H.Y."/>
            <person name="Chew T.H."/>
            <person name="Savka M.A."/>
        </authorList>
    </citation>
    <scope>NUCLEOTIDE SEQUENCE [LARGE SCALE GENOMIC DNA]</scope>
    <source>
        <strain evidence="2 3">KF1</strain>
    </source>
</reference>